<reference evidence="6 7" key="1">
    <citation type="submission" date="2019-03" db="EMBL/GenBank/DDBJ databases">
        <title>Genomic Encyclopedia of Type Strains, Phase IV (KMG-IV): sequencing the most valuable type-strain genomes for metagenomic binning, comparative biology and taxonomic classification.</title>
        <authorList>
            <person name="Goeker M."/>
        </authorList>
    </citation>
    <scope>NUCLEOTIDE SEQUENCE [LARGE SCALE GENOMIC DNA]</scope>
    <source>
        <strain evidence="6 7">DSM 102969</strain>
    </source>
</reference>
<evidence type="ECO:0000256" key="4">
    <source>
        <dbReference type="ARBA" id="ARBA00022827"/>
    </source>
</evidence>
<keyword evidence="4" id="KW-0274">FAD</keyword>
<dbReference type="SUPFAM" id="SSF56176">
    <property type="entry name" value="FAD-binding/transporter-associated domain-like"/>
    <property type="match status" value="1"/>
</dbReference>
<gene>
    <name evidence="6" type="ORF">EDD54_1717</name>
</gene>
<protein>
    <submittedName>
        <fullName evidence="6">4-phosphoerythronate dehydrogenase (FAD-dependent)</fullName>
    </submittedName>
</protein>
<dbReference type="InterPro" id="IPR016164">
    <property type="entry name" value="FAD-linked_Oxase-like_C"/>
</dbReference>
<dbReference type="EMBL" id="SNXY01000006">
    <property type="protein sequence ID" value="TDP87818.1"/>
    <property type="molecule type" value="Genomic_DNA"/>
</dbReference>
<dbReference type="Gene3D" id="3.30.70.2740">
    <property type="match status" value="1"/>
</dbReference>
<comment type="cofactor">
    <cofactor evidence="1">
        <name>FAD</name>
        <dbReference type="ChEBI" id="CHEBI:57692"/>
    </cofactor>
</comment>
<evidence type="ECO:0000259" key="5">
    <source>
        <dbReference type="PROSITE" id="PS51387"/>
    </source>
</evidence>
<comment type="caution">
    <text evidence="6">The sequence shown here is derived from an EMBL/GenBank/DDBJ whole genome shotgun (WGS) entry which is preliminary data.</text>
</comment>
<dbReference type="InterPro" id="IPR016169">
    <property type="entry name" value="FAD-bd_PCMH_sub2"/>
</dbReference>
<dbReference type="InterPro" id="IPR016167">
    <property type="entry name" value="FAD-bd_PCMH_sub1"/>
</dbReference>
<sequence length="480" mass="49331">MTAPPDALLDRLATVVGARNLLTAADDVAPYLVEWRGLYRGAARAVVRPGSTAEVAAVVALAREAGVALVPQGGNTGLVGGQIPFEHGREIVLSLKRLDRIREVDPASDLIVAEAGVTLAAVQAAAEAADRLFPLSLAAEGSATIGGNLASNAGGTAVLAYGNARDLCLGLEVVLADGRVWNGLGRLRKDNTGFDLKNLFVGSEGTLGVITAAVLKLFPRPRSRETAFVAVPSPAAALELLALARAHAGGAVTTVELMARTALDFVLRHAPGARDPLAEPSPWYVLLELSSPLDGQLAATMEGLLGAAFEAGVVTDGAIAATGAQRADFWRLREAMSEVQGHEGGSIKHDVAVPLKALPAFVEEATAAVLALVPGCRPAVFGHVGDGNLHFNVSQPVGADKAAYLAGWEAMNAAVHAIVAAHGGSISAEHGIGRLKRDLLPAVKDPVAMALMADLKTLLDPTGILNPGKVLAAPAEGTRR</sequence>
<dbReference type="GO" id="GO:0071949">
    <property type="term" value="F:FAD binding"/>
    <property type="evidence" value="ECO:0007669"/>
    <property type="project" value="InterPro"/>
</dbReference>
<dbReference type="Gene3D" id="3.30.43.10">
    <property type="entry name" value="Uridine Diphospho-n-acetylenolpyruvylglucosamine Reductase, domain 2"/>
    <property type="match status" value="1"/>
</dbReference>
<dbReference type="OrthoDB" id="9809290at2"/>
<dbReference type="InterPro" id="IPR036318">
    <property type="entry name" value="FAD-bd_PCMH-like_sf"/>
</dbReference>
<evidence type="ECO:0000256" key="3">
    <source>
        <dbReference type="ARBA" id="ARBA00022630"/>
    </source>
</evidence>
<dbReference type="GO" id="GO:0003824">
    <property type="term" value="F:catalytic activity"/>
    <property type="evidence" value="ECO:0007669"/>
    <property type="project" value="InterPro"/>
</dbReference>
<evidence type="ECO:0000256" key="2">
    <source>
        <dbReference type="ARBA" id="ARBA00008000"/>
    </source>
</evidence>
<dbReference type="Gene3D" id="1.10.45.10">
    <property type="entry name" value="Vanillyl-alcohol Oxidase, Chain A, domain 4"/>
    <property type="match status" value="1"/>
</dbReference>
<keyword evidence="3" id="KW-0285">Flavoprotein</keyword>
<proteinExistence type="inferred from homology"/>
<dbReference type="InterPro" id="IPR016171">
    <property type="entry name" value="Vanillyl_alc_oxidase_C-sub2"/>
</dbReference>
<dbReference type="InterPro" id="IPR006094">
    <property type="entry name" value="Oxid_FAD_bind_N"/>
</dbReference>
<dbReference type="InterPro" id="IPR016166">
    <property type="entry name" value="FAD-bd_PCMH"/>
</dbReference>
<dbReference type="Pfam" id="PF02913">
    <property type="entry name" value="FAD-oxidase_C"/>
    <property type="match status" value="1"/>
</dbReference>
<keyword evidence="7" id="KW-1185">Reference proteome</keyword>
<dbReference type="PROSITE" id="PS51387">
    <property type="entry name" value="FAD_PCMH"/>
    <property type="match status" value="1"/>
</dbReference>
<comment type="similarity">
    <text evidence="2">Belongs to the FAD-binding oxidoreductase/transferase type 4 family.</text>
</comment>
<evidence type="ECO:0000313" key="7">
    <source>
        <dbReference type="Proteomes" id="UP000294547"/>
    </source>
</evidence>
<dbReference type="Gene3D" id="3.30.465.10">
    <property type="match status" value="1"/>
</dbReference>
<dbReference type="InterPro" id="IPR051264">
    <property type="entry name" value="FAD-oxidored/transferase_4"/>
</dbReference>
<organism evidence="6 7">
    <name type="scientific">Oharaeibacter diazotrophicus</name>
    <dbReference type="NCBI Taxonomy" id="1920512"/>
    <lineage>
        <taxon>Bacteria</taxon>
        <taxon>Pseudomonadati</taxon>
        <taxon>Pseudomonadota</taxon>
        <taxon>Alphaproteobacteria</taxon>
        <taxon>Hyphomicrobiales</taxon>
        <taxon>Pleomorphomonadaceae</taxon>
        <taxon>Oharaeibacter</taxon>
    </lineage>
</organism>
<dbReference type="Gene3D" id="3.30.70.2190">
    <property type="match status" value="1"/>
</dbReference>
<dbReference type="RefSeq" id="WP_126541469.1">
    <property type="nucleotide sequence ID" value="NZ_BSPM01000008.1"/>
</dbReference>
<dbReference type="FunFam" id="1.10.45.10:FF:000001">
    <property type="entry name" value="D-lactate dehydrogenase mitochondrial"/>
    <property type="match status" value="1"/>
</dbReference>
<dbReference type="PANTHER" id="PTHR43716:SF2">
    <property type="entry name" value="BLL6224 PROTEIN"/>
    <property type="match status" value="1"/>
</dbReference>
<evidence type="ECO:0000313" key="6">
    <source>
        <dbReference type="EMBL" id="TDP87818.1"/>
    </source>
</evidence>
<dbReference type="GO" id="GO:0022904">
    <property type="term" value="P:respiratory electron transport chain"/>
    <property type="evidence" value="ECO:0007669"/>
    <property type="project" value="TreeGrafter"/>
</dbReference>
<dbReference type="AlphaFoldDB" id="A0A4V3CWV5"/>
<name>A0A4V3CWV5_9HYPH</name>
<dbReference type="SUPFAM" id="SSF55103">
    <property type="entry name" value="FAD-linked oxidases, C-terminal domain"/>
    <property type="match status" value="1"/>
</dbReference>
<feature type="domain" description="FAD-binding PCMH-type" evidence="5">
    <location>
        <begin position="39"/>
        <end position="220"/>
    </location>
</feature>
<accession>A0A4V3CWV5</accession>
<evidence type="ECO:0000256" key="1">
    <source>
        <dbReference type="ARBA" id="ARBA00001974"/>
    </source>
</evidence>
<dbReference type="InterPro" id="IPR004113">
    <property type="entry name" value="FAD-bd_oxidored_4_C"/>
</dbReference>
<dbReference type="Pfam" id="PF01565">
    <property type="entry name" value="FAD_binding_4"/>
    <property type="match status" value="1"/>
</dbReference>
<dbReference type="PANTHER" id="PTHR43716">
    <property type="entry name" value="D-2-HYDROXYGLUTARATE DEHYDROGENASE, MITOCHONDRIAL"/>
    <property type="match status" value="1"/>
</dbReference>
<dbReference type="Proteomes" id="UP000294547">
    <property type="component" value="Unassembled WGS sequence"/>
</dbReference>